<feature type="compositionally biased region" description="Acidic residues" evidence="7">
    <location>
        <begin position="375"/>
        <end position="398"/>
    </location>
</feature>
<feature type="region of interest" description="Disordered" evidence="7">
    <location>
        <begin position="324"/>
        <end position="356"/>
    </location>
</feature>
<dbReference type="GO" id="GO:0030490">
    <property type="term" value="P:maturation of SSU-rRNA"/>
    <property type="evidence" value="ECO:0007669"/>
    <property type="project" value="TreeGrafter"/>
</dbReference>
<comment type="subcellular location">
    <subcellularLocation>
        <location evidence="1">Nucleus</location>
        <location evidence="1">Nucleolus</location>
    </subcellularLocation>
</comment>
<organism evidence="8 9">
    <name type="scientific">Eptatretus burgeri</name>
    <name type="common">Inshore hagfish</name>
    <dbReference type="NCBI Taxonomy" id="7764"/>
    <lineage>
        <taxon>Eukaryota</taxon>
        <taxon>Metazoa</taxon>
        <taxon>Chordata</taxon>
        <taxon>Craniata</taxon>
        <taxon>Vertebrata</taxon>
        <taxon>Cyclostomata</taxon>
        <taxon>Myxini</taxon>
        <taxon>Myxiniformes</taxon>
        <taxon>Myxinidae</taxon>
        <taxon>Eptatretinae</taxon>
        <taxon>Eptatretus</taxon>
    </lineage>
</organism>
<evidence type="ECO:0000313" key="8">
    <source>
        <dbReference type="Ensembl" id="ENSEBUP00000007166.1"/>
    </source>
</evidence>
<comment type="similarity">
    <text evidence="2">Belongs to the NOP14 family.</text>
</comment>
<reference evidence="8" key="1">
    <citation type="submission" date="2025-08" db="UniProtKB">
        <authorList>
            <consortium name="Ensembl"/>
        </authorList>
    </citation>
    <scope>IDENTIFICATION</scope>
</reference>
<evidence type="ECO:0000256" key="6">
    <source>
        <dbReference type="ARBA" id="ARBA00024695"/>
    </source>
</evidence>
<dbReference type="PANTHER" id="PTHR23183:SF0">
    <property type="entry name" value="NUCLEOLAR PROTEIN 14"/>
    <property type="match status" value="1"/>
</dbReference>
<sequence length="765" mass="88307">MYITEQSPEHAHNAVHLSAALVHLQRPVHPFSQPQWISLSQDFDASGSVVQRGCHPETSFVQPQSDGIGNSGFRTRVWFQQLPWRDARLMCCWSAACFGGMFSRARDLCARSCFLASFTSMVSLVRVFMLCIQRVETLLVEYKQKDKVNSFIDRRFGEFNPNMTVEEKMTKRFMMEHQRQLKKSDLFNLNKDEELTHYGRSLADGQGMTDFIESADDDDPDDRGLLSGKVFPFLSCQNEVFARYVSQLYEQQNERERAQDLTKKLDEQWKDIRLLLTHKGAEDKVESYDMVVRELGFEMKAQPTDRLKSAEELARQEQQRLQSLEADRLRRMRGEKATVASRRRKHESADDLHDDFHVEHHERTLLSYQKAKEEFGDDGDDHEEEGSGVESDGEEENMSNETDGNSLLDFESKSDEASSAEEDNVESEKVLGQNECDKSEKVESIQRMKTMCEAEGELPYVFAGRDGDVFSIVVAEYCLPSLILQLLFLKLISIIFPTSDFRHPVVTPAMVYMSQVLTQCPVQNLRQLSVGLFVCNLFLEFVSLSRRLVPELLTFLHGSLGQALPQLNYLIFVRFVCFFLKSILLGLKCIHSCNNVSCRISALALTLELIRDCVKLYNGLPAFPELFHPIKVLLTQHLKLNNYPTPELAKVVCHSLTTPRTLTPMVYQKQKPTPIQMFHPKVDYESGHKKSGRKEELKQFQRHYQRELKGAVRELRKDNQFLARQQLAEHLERDAERRRKVKEIRHLLSTQEGEYKAMKKKYVNV</sequence>
<dbReference type="Ensembl" id="ENSEBUT00000007639.1">
    <property type="protein sequence ID" value="ENSEBUP00000007166.1"/>
    <property type="gene ID" value="ENSEBUG00000004689.1"/>
</dbReference>
<dbReference type="Proteomes" id="UP000694388">
    <property type="component" value="Unplaced"/>
</dbReference>
<feature type="compositionally biased region" description="Basic and acidic residues" evidence="7">
    <location>
        <begin position="325"/>
        <end position="336"/>
    </location>
</feature>
<evidence type="ECO:0000256" key="5">
    <source>
        <dbReference type="ARBA" id="ARBA00023242"/>
    </source>
</evidence>
<dbReference type="Pfam" id="PF04147">
    <property type="entry name" value="Nop14"/>
    <property type="match status" value="3"/>
</dbReference>
<evidence type="ECO:0000256" key="2">
    <source>
        <dbReference type="ARBA" id="ARBA00007466"/>
    </source>
</evidence>
<dbReference type="GO" id="GO:0032040">
    <property type="term" value="C:small-subunit processome"/>
    <property type="evidence" value="ECO:0007669"/>
    <property type="project" value="InterPro"/>
</dbReference>
<feature type="compositionally biased region" description="Basic and acidic residues" evidence="7">
    <location>
        <begin position="347"/>
        <end position="356"/>
    </location>
</feature>
<reference evidence="8" key="2">
    <citation type="submission" date="2025-09" db="UniProtKB">
        <authorList>
            <consortium name="Ensembl"/>
        </authorList>
    </citation>
    <scope>IDENTIFICATION</scope>
</reference>
<keyword evidence="4" id="KW-0698">rRNA processing</keyword>
<feature type="region of interest" description="Disordered" evidence="7">
    <location>
        <begin position="374"/>
        <end position="437"/>
    </location>
</feature>
<name>A0A8C4PZH6_EPTBU</name>
<evidence type="ECO:0000256" key="3">
    <source>
        <dbReference type="ARBA" id="ARBA00022517"/>
    </source>
</evidence>
<evidence type="ECO:0000256" key="1">
    <source>
        <dbReference type="ARBA" id="ARBA00004604"/>
    </source>
</evidence>
<evidence type="ECO:0000313" key="9">
    <source>
        <dbReference type="Proteomes" id="UP000694388"/>
    </source>
</evidence>
<evidence type="ECO:0000256" key="4">
    <source>
        <dbReference type="ARBA" id="ARBA00022552"/>
    </source>
</evidence>
<proteinExistence type="inferred from homology"/>
<evidence type="ECO:0000256" key="7">
    <source>
        <dbReference type="SAM" id="MobiDB-lite"/>
    </source>
</evidence>
<keyword evidence="5" id="KW-0539">Nucleus</keyword>
<accession>A0A8C4PZH6</accession>
<protein>
    <submittedName>
        <fullName evidence="8">NOP14 nucleolar protein homolog (yeast)</fullName>
    </submittedName>
</protein>
<keyword evidence="3" id="KW-0690">Ribosome biogenesis</keyword>
<dbReference type="PANTHER" id="PTHR23183">
    <property type="entry name" value="NOP14"/>
    <property type="match status" value="1"/>
</dbReference>
<comment type="function">
    <text evidence="6">Involved in nucleolar processing of pre-18S ribosomal RNA. Has a role in the nuclear export of 40S pre-ribosomal subunit to the cytoplasm.</text>
</comment>
<dbReference type="InterPro" id="IPR007276">
    <property type="entry name" value="Nop14"/>
</dbReference>
<keyword evidence="9" id="KW-1185">Reference proteome</keyword>
<dbReference type="GO" id="GO:0030692">
    <property type="term" value="C:Noc4p-Nop14p complex"/>
    <property type="evidence" value="ECO:0007669"/>
    <property type="project" value="TreeGrafter"/>
</dbReference>
<dbReference type="AlphaFoldDB" id="A0A8C4PZH6"/>
<dbReference type="OMA" id="KSCWPSL"/>
<dbReference type="GeneTree" id="ENSGT00390000017459"/>